<protein>
    <submittedName>
        <fullName evidence="2">Uncharacterized protein</fullName>
    </submittedName>
</protein>
<sequence>SLGTARVDHQPVAALRPAPSPPRQAAMAPDPRRRGLRPSLLPARRAPDLLPGRWRHPPGRVHDPRDGRTTRFGRGHAAQGGAPARGARDDERVGAAVQGLGPGARSAASLAGGKVGL</sequence>
<dbReference type="EMBL" id="CADCUX010000580">
    <property type="protein sequence ID" value="CAA9432083.1"/>
    <property type="molecule type" value="Genomic_DNA"/>
</dbReference>
<accession>A0A6J4QA55</accession>
<feature type="non-terminal residue" evidence="2">
    <location>
        <position position="117"/>
    </location>
</feature>
<feature type="compositionally biased region" description="Low complexity" evidence="1">
    <location>
        <begin position="37"/>
        <end position="52"/>
    </location>
</feature>
<name>A0A6J4QA55_9BURK</name>
<feature type="region of interest" description="Disordered" evidence="1">
    <location>
        <begin position="98"/>
        <end position="117"/>
    </location>
</feature>
<feature type="compositionally biased region" description="Basic and acidic residues" evidence="1">
    <location>
        <begin position="60"/>
        <end position="69"/>
    </location>
</feature>
<dbReference type="AlphaFoldDB" id="A0A6J4QA55"/>
<feature type="region of interest" description="Disordered" evidence="1">
    <location>
        <begin position="1"/>
        <end position="92"/>
    </location>
</feature>
<gene>
    <name evidence="2" type="ORF">AVDCRST_MAG51-2700</name>
</gene>
<evidence type="ECO:0000256" key="1">
    <source>
        <dbReference type="SAM" id="MobiDB-lite"/>
    </source>
</evidence>
<evidence type="ECO:0000313" key="2">
    <source>
        <dbReference type="EMBL" id="CAA9432083.1"/>
    </source>
</evidence>
<proteinExistence type="predicted"/>
<feature type="compositionally biased region" description="Low complexity" evidence="1">
    <location>
        <begin position="75"/>
        <end position="85"/>
    </location>
</feature>
<organism evidence="2">
    <name type="scientific">uncultured Ramlibacter sp</name>
    <dbReference type="NCBI Taxonomy" id="260755"/>
    <lineage>
        <taxon>Bacteria</taxon>
        <taxon>Pseudomonadati</taxon>
        <taxon>Pseudomonadota</taxon>
        <taxon>Betaproteobacteria</taxon>
        <taxon>Burkholderiales</taxon>
        <taxon>Comamonadaceae</taxon>
        <taxon>Ramlibacter</taxon>
        <taxon>environmental samples</taxon>
    </lineage>
</organism>
<reference evidence="2" key="1">
    <citation type="submission" date="2020-02" db="EMBL/GenBank/DDBJ databases">
        <authorList>
            <person name="Meier V. D."/>
        </authorList>
    </citation>
    <scope>NUCLEOTIDE SEQUENCE</scope>
    <source>
        <strain evidence="2">AVDCRST_MAG51</strain>
    </source>
</reference>
<feature type="non-terminal residue" evidence="2">
    <location>
        <position position="1"/>
    </location>
</feature>